<keyword evidence="1" id="KW-1133">Transmembrane helix</keyword>
<dbReference type="EMBL" id="JAVDQG010000007">
    <property type="protein sequence ID" value="MDR6227053.1"/>
    <property type="molecule type" value="Genomic_DNA"/>
</dbReference>
<reference evidence="2 3" key="1">
    <citation type="submission" date="2023-07" db="EMBL/GenBank/DDBJ databases">
        <title>Genomic Encyclopedia of Type Strains, Phase IV (KMG-IV): sequencing the most valuable type-strain genomes for metagenomic binning, comparative biology and taxonomic classification.</title>
        <authorList>
            <person name="Goeker M."/>
        </authorList>
    </citation>
    <scope>NUCLEOTIDE SEQUENCE [LARGE SCALE GENOMIC DNA]</scope>
    <source>
        <strain evidence="2 3">DSM 45903</strain>
    </source>
</reference>
<evidence type="ECO:0000256" key="1">
    <source>
        <dbReference type="SAM" id="Phobius"/>
    </source>
</evidence>
<accession>A0ABU1IQI7</accession>
<sequence length="30" mass="3432">MINGKGKWIVLVIIFVLGMVRLIYQVLVTD</sequence>
<keyword evidence="1" id="KW-0472">Membrane</keyword>
<comment type="caution">
    <text evidence="2">The sequence shown here is derived from an EMBL/GenBank/DDBJ whole genome shotgun (WGS) entry which is preliminary data.</text>
</comment>
<feature type="transmembrane region" description="Helical" evidence="1">
    <location>
        <begin position="7"/>
        <end position="27"/>
    </location>
</feature>
<evidence type="ECO:0000313" key="2">
    <source>
        <dbReference type="EMBL" id="MDR6227053.1"/>
    </source>
</evidence>
<dbReference type="Proteomes" id="UP001185012">
    <property type="component" value="Unassembled WGS sequence"/>
</dbReference>
<keyword evidence="1" id="KW-0812">Transmembrane</keyword>
<name>A0ABU1IQI7_9BACL</name>
<gene>
    <name evidence="2" type="ORF">JOE21_003065</name>
</gene>
<keyword evidence="3" id="KW-1185">Reference proteome</keyword>
<protein>
    <submittedName>
        <fullName evidence="2">Uncharacterized protein</fullName>
    </submittedName>
</protein>
<organism evidence="2 3">
    <name type="scientific">Desmospora profundinema</name>
    <dbReference type="NCBI Taxonomy" id="1571184"/>
    <lineage>
        <taxon>Bacteria</taxon>
        <taxon>Bacillati</taxon>
        <taxon>Bacillota</taxon>
        <taxon>Bacilli</taxon>
        <taxon>Bacillales</taxon>
        <taxon>Thermoactinomycetaceae</taxon>
        <taxon>Desmospora</taxon>
    </lineage>
</organism>
<proteinExistence type="predicted"/>
<evidence type="ECO:0000313" key="3">
    <source>
        <dbReference type="Proteomes" id="UP001185012"/>
    </source>
</evidence>